<feature type="region of interest" description="Disordered" evidence="4">
    <location>
        <begin position="161"/>
        <end position="219"/>
    </location>
</feature>
<feature type="region of interest" description="Disordered" evidence="4">
    <location>
        <begin position="254"/>
        <end position="275"/>
    </location>
</feature>
<dbReference type="Proteomes" id="UP000631114">
    <property type="component" value="Unassembled WGS sequence"/>
</dbReference>
<dbReference type="InterPro" id="IPR005025">
    <property type="entry name" value="FMN_Rdtase-like_dom"/>
</dbReference>
<comment type="catalytic activity">
    <reaction evidence="3">
        <text>a quinone + NADPH + H(+) = a quinol + NADP(+)</text>
        <dbReference type="Rhea" id="RHEA:46164"/>
        <dbReference type="ChEBI" id="CHEBI:15378"/>
        <dbReference type="ChEBI" id="CHEBI:24646"/>
        <dbReference type="ChEBI" id="CHEBI:57783"/>
        <dbReference type="ChEBI" id="CHEBI:58349"/>
        <dbReference type="ChEBI" id="CHEBI:132124"/>
        <dbReference type="EC" id="1.6.5.2"/>
    </reaction>
</comment>
<dbReference type="PANTHER" id="PTHR30543:SF21">
    <property type="entry name" value="NAD(P)H-DEPENDENT FMN REDUCTASE LOT6"/>
    <property type="match status" value="1"/>
</dbReference>
<gene>
    <name evidence="6" type="ORF">IFM89_032343</name>
</gene>
<dbReference type="AlphaFoldDB" id="A0A835ID96"/>
<evidence type="ECO:0000313" key="6">
    <source>
        <dbReference type="EMBL" id="KAF9616790.1"/>
    </source>
</evidence>
<organism evidence="6 7">
    <name type="scientific">Coptis chinensis</name>
    <dbReference type="NCBI Taxonomy" id="261450"/>
    <lineage>
        <taxon>Eukaryota</taxon>
        <taxon>Viridiplantae</taxon>
        <taxon>Streptophyta</taxon>
        <taxon>Embryophyta</taxon>
        <taxon>Tracheophyta</taxon>
        <taxon>Spermatophyta</taxon>
        <taxon>Magnoliopsida</taxon>
        <taxon>Ranunculales</taxon>
        <taxon>Ranunculaceae</taxon>
        <taxon>Coptidoideae</taxon>
        <taxon>Coptis</taxon>
    </lineage>
</organism>
<evidence type="ECO:0000259" key="5">
    <source>
        <dbReference type="Pfam" id="PF03358"/>
    </source>
</evidence>
<dbReference type="GO" id="GO:0010181">
    <property type="term" value="F:FMN binding"/>
    <property type="evidence" value="ECO:0007669"/>
    <property type="project" value="TreeGrafter"/>
</dbReference>
<accession>A0A835ID96</accession>
<dbReference type="GO" id="GO:0005829">
    <property type="term" value="C:cytosol"/>
    <property type="evidence" value="ECO:0007669"/>
    <property type="project" value="TreeGrafter"/>
</dbReference>
<dbReference type="Pfam" id="PF03358">
    <property type="entry name" value="FMN_red"/>
    <property type="match status" value="1"/>
</dbReference>
<feature type="domain" description="NADPH-dependent FMN reductase-like" evidence="5">
    <location>
        <begin position="2"/>
        <end position="113"/>
    </location>
</feature>
<evidence type="ECO:0000256" key="4">
    <source>
        <dbReference type="SAM" id="MobiDB-lite"/>
    </source>
</evidence>
<feature type="compositionally biased region" description="Basic and acidic residues" evidence="4">
    <location>
        <begin position="161"/>
        <end position="174"/>
    </location>
</feature>
<dbReference type="PANTHER" id="PTHR30543">
    <property type="entry name" value="CHROMATE REDUCTASE"/>
    <property type="match status" value="1"/>
</dbReference>
<dbReference type="EMBL" id="JADFTS010000003">
    <property type="protein sequence ID" value="KAF9616790.1"/>
    <property type="molecule type" value="Genomic_DNA"/>
</dbReference>
<evidence type="ECO:0000256" key="2">
    <source>
        <dbReference type="ARBA" id="ARBA00047678"/>
    </source>
</evidence>
<protein>
    <recommendedName>
        <fullName evidence="1">NAD(P)H dehydrogenase (quinone)</fullName>
        <ecNumber evidence="1">1.6.5.2</ecNumber>
    </recommendedName>
</protein>
<comment type="caution">
    <text evidence="6">The sequence shown here is derived from an EMBL/GenBank/DDBJ whole genome shotgun (WGS) entry which is preliminary data.</text>
</comment>
<sequence length="300" mass="34773">MQIEFIDIEPLPFINMDLEVNGTYPPVVEAFRHKILEADSILFAYPDYNYYLSPPLKNAIDWASRPPNCWANKPAAIISARGGFGGGRSQYHLRQVGVYIDLHFINKPDFFLNAFQLPKKFESDGTLIDPHTKENIKQVLLSLQAFTLRLKRTLERPELSKKELSKKETCKEEEKGEADEEEESELDGEEESRETKSDEEEEKKGEGKPNSMFKKVKERERMKKTSTIYEFENIKKQTRNTKVAEIELDDEPVIDVDDFETPPPHVGKPMSRPHSTKMWSLLDKEKLLLVESFFKKANQM</sequence>
<keyword evidence="7" id="KW-1185">Reference proteome</keyword>
<evidence type="ECO:0000313" key="7">
    <source>
        <dbReference type="Proteomes" id="UP000631114"/>
    </source>
</evidence>
<dbReference type="InterPro" id="IPR029039">
    <property type="entry name" value="Flavoprotein-like_sf"/>
</dbReference>
<evidence type="ECO:0000256" key="3">
    <source>
        <dbReference type="ARBA" id="ARBA00048983"/>
    </source>
</evidence>
<name>A0A835ID96_9MAGN</name>
<feature type="compositionally biased region" description="Acidic residues" evidence="4">
    <location>
        <begin position="175"/>
        <end position="201"/>
    </location>
</feature>
<reference evidence="6 7" key="1">
    <citation type="submission" date="2020-10" db="EMBL/GenBank/DDBJ databases">
        <title>The Coptis chinensis genome and diversification of protoberbering-type alkaloids.</title>
        <authorList>
            <person name="Wang B."/>
            <person name="Shu S."/>
            <person name="Song C."/>
            <person name="Liu Y."/>
        </authorList>
    </citation>
    <scope>NUCLEOTIDE SEQUENCE [LARGE SCALE GENOMIC DNA]</scope>
    <source>
        <strain evidence="6">HL-2020</strain>
        <tissue evidence="6">Leaf</tissue>
    </source>
</reference>
<dbReference type="Gene3D" id="3.40.50.360">
    <property type="match status" value="1"/>
</dbReference>
<dbReference type="SUPFAM" id="SSF52218">
    <property type="entry name" value="Flavoproteins"/>
    <property type="match status" value="1"/>
</dbReference>
<dbReference type="OrthoDB" id="68575at2759"/>
<comment type="catalytic activity">
    <reaction evidence="2">
        <text>a quinone + NADH + H(+) = a quinol + NAD(+)</text>
        <dbReference type="Rhea" id="RHEA:46160"/>
        <dbReference type="ChEBI" id="CHEBI:15378"/>
        <dbReference type="ChEBI" id="CHEBI:24646"/>
        <dbReference type="ChEBI" id="CHEBI:57540"/>
        <dbReference type="ChEBI" id="CHEBI:57945"/>
        <dbReference type="ChEBI" id="CHEBI:132124"/>
        <dbReference type="EC" id="1.6.5.2"/>
    </reaction>
</comment>
<dbReference type="InterPro" id="IPR050712">
    <property type="entry name" value="NAD(P)H-dep_reductase"/>
</dbReference>
<dbReference type="GO" id="GO:0003955">
    <property type="term" value="F:NAD(P)H dehydrogenase (quinone) activity"/>
    <property type="evidence" value="ECO:0007669"/>
    <property type="project" value="UniProtKB-EC"/>
</dbReference>
<dbReference type="EC" id="1.6.5.2" evidence="1"/>
<proteinExistence type="predicted"/>
<evidence type="ECO:0000256" key="1">
    <source>
        <dbReference type="ARBA" id="ARBA00012648"/>
    </source>
</evidence>